<feature type="domain" description="Reverse transcriptase Ty1/copia-type" evidence="1">
    <location>
        <begin position="2"/>
        <end position="169"/>
    </location>
</feature>
<reference evidence="2" key="1">
    <citation type="submission" date="2021-03" db="EMBL/GenBank/DDBJ databases">
        <title>Draft genome sequence of rust myrtle Austropuccinia psidii MF-1, a brazilian biotype.</title>
        <authorList>
            <person name="Quecine M.C."/>
            <person name="Pachon D.M.R."/>
            <person name="Bonatelli M.L."/>
            <person name="Correr F.H."/>
            <person name="Franceschini L.M."/>
            <person name="Leite T.F."/>
            <person name="Margarido G.R.A."/>
            <person name="Almeida C.A."/>
            <person name="Ferrarezi J.A."/>
            <person name="Labate C.A."/>
        </authorList>
    </citation>
    <scope>NUCLEOTIDE SEQUENCE</scope>
    <source>
        <strain evidence="2">MF-1</strain>
    </source>
</reference>
<name>A0A9Q3BEP5_9BASI</name>
<dbReference type="Pfam" id="PF07727">
    <property type="entry name" value="RVT_2"/>
    <property type="match status" value="1"/>
</dbReference>
<proteinExistence type="predicted"/>
<comment type="caution">
    <text evidence="2">The sequence shown here is derived from an EMBL/GenBank/DDBJ whole genome shotgun (WGS) entry which is preliminary data.</text>
</comment>
<keyword evidence="3" id="KW-1185">Reference proteome</keyword>
<protein>
    <recommendedName>
        <fullName evidence="1">Reverse transcriptase Ty1/copia-type domain-containing protein</fullName>
    </recommendedName>
</protein>
<accession>A0A9Q3BEP5</accession>
<dbReference type="InterPro" id="IPR043502">
    <property type="entry name" value="DNA/RNA_pol_sf"/>
</dbReference>
<evidence type="ECO:0000313" key="2">
    <source>
        <dbReference type="EMBL" id="MBW0464099.1"/>
    </source>
</evidence>
<organism evidence="2 3">
    <name type="scientific">Austropuccinia psidii MF-1</name>
    <dbReference type="NCBI Taxonomy" id="1389203"/>
    <lineage>
        <taxon>Eukaryota</taxon>
        <taxon>Fungi</taxon>
        <taxon>Dikarya</taxon>
        <taxon>Basidiomycota</taxon>
        <taxon>Pucciniomycotina</taxon>
        <taxon>Pucciniomycetes</taxon>
        <taxon>Pucciniales</taxon>
        <taxon>Sphaerophragmiaceae</taxon>
        <taxon>Austropuccinia</taxon>
    </lineage>
</organism>
<evidence type="ECO:0000313" key="3">
    <source>
        <dbReference type="Proteomes" id="UP000765509"/>
    </source>
</evidence>
<dbReference type="AlphaFoldDB" id="A0A9Q3BEP5"/>
<gene>
    <name evidence="2" type="ORF">O181_003814</name>
</gene>
<dbReference type="OrthoDB" id="3344688at2759"/>
<evidence type="ECO:0000259" key="1">
    <source>
        <dbReference type="Pfam" id="PF07727"/>
    </source>
</evidence>
<sequence length="270" mass="30335">MSLRLVLAYAAYRRWSLASFDVSSAYLYSPVKETVFVEPPLQFWPHLKGKALCLKKALYGMKQAGRCWWIFLSDILTWMGFTAIEVDQSLYIFRSGETFVAIWIHVDDGVVTSNSQAAMADFKQQLCAEVEIKWHDTVTRIVGLECAIGEGEVAIAQKRLTDDVLQAYPRTVIKTDLPLPILSETSLNTNNATVDGAAFHLVIGSLAYLVSGSRPDLAFTVNYLARHCMSPMAHHWGILDHLMGYLLKTRSYRLVLRRGDISLNLWSDAG</sequence>
<dbReference type="Proteomes" id="UP000765509">
    <property type="component" value="Unassembled WGS sequence"/>
</dbReference>
<dbReference type="InterPro" id="IPR013103">
    <property type="entry name" value="RVT_2"/>
</dbReference>
<dbReference type="SUPFAM" id="SSF56672">
    <property type="entry name" value="DNA/RNA polymerases"/>
    <property type="match status" value="1"/>
</dbReference>
<dbReference type="EMBL" id="AVOT02000699">
    <property type="protein sequence ID" value="MBW0464099.1"/>
    <property type="molecule type" value="Genomic_DNA"/>
</dbReference>